<feature type="region of interest" description="Disordered" evidence="1">
    <location>
        <begin position="29"/>
        <end position="75"/>
    </location>
</feature>
<evidence type="ECO:0000313" key="2">
    <source>
        <dbReference type="EMBL" id="GHB68222.1"/>
    </source>
</evidence>
<dbReference type="Proteomes" id="UP000642673">
    <property type="component" value="Unassembled WGS sequence"/>
</dbReference>
<evidence type="ECO:0000256" key="1">
    <source>
        <dbReference type="SAM" id="MobiDB-lite"/>
    </source>
</evidence>
<accession>A0ABQ3EYB5</accession>
<keyword evidence="3" id="KW-1185">Reference proteome</keyword>
<evidence type="ECO:0000313" key="3">
    <source>
        <dbReference type="Proteomes" id="UP000642673"/>
    </source>
</evidence>
<comment type="caution">
    <text evidence="2">The sequence shown here is derived from an EMBL/GenBank/DDBJ whole genome shotgun (WGS) entry which is preliminary data.</text>
</comment>
<gene>
    <name evidence="2" type="ORF">GCM10010347_42920</name>
</gene>
<sequence length="75" mass="7688">MRVPAEADLIVPGHDSPFKSGDTFGATACRGGVGMRRSKPSSAGLAPGRRLRGPMSSTSAGTRRDRVMSVPACSG</sequence>
<organism evidence="2 3">
    <name type="scientific">Streptomyces cirratus</name>
    <dbReference type="NCBI Taxonomy" id="68187"/>
    <lineage>
        <taxon>Bacteria</taxon>
        <taxon>Bacillati</taxon>
        <taxon>Actinomycetota</taxon>
        <taxon>Actinomycetes</taxon>
        <taxon>Kitasatosporales</taxon>
        <taxon>Streptomycetaceae</taxon>
        <taxon>Streptomyces</taxon>
    </lineage>
</organism>
<name>A0ABQ3EYB5_9ACTN</name>
<dbReference type="EMBL" id="BMVP01000008">
    <property type="protein sequence ID" value="GHB68222.1"/>
    <property type="molecule type" value="Genomic_DNA"/>
</dbReference>
<proteinExistence type="predicted"/>
<reference evidence="3" key="1">
    <citation type="journal article" date="2019" name="Int. J. Syst. Evol. Microbiol.">
        <title>The Global Catalogue of Microorganisms (GCM) 10K type strain sequencing project: providing services to taxonomists for standard genome sequencing and annotation.</title>
        <authorList>
            <consortium name="The Broad Institute Genomics Platform"/>
            <consortium name="The Broad Institute Genome Sequencing Center for Infectious Disease"/>
            <person name="Wu L."/>
            <person name="Ma J."/>
        </authorList>
    </citation>
    <scope>NUCLEOTIDE SEQUENCE [LARGE SCALE GENOMIC DNA]</scope>
    <source>
        <strain evidence="3">JCM 4738</strain>
    </source>
</reference>
<protein>
    <submittedName>
        <fullName evidence="2">Uncharacterized protein</fullName>
    </submittedName>
</protein>